<dbReference type="InterPro" id="IPR002213">
    <property type="entry name" value="UDP_glucos_trans"/>
</dbReference>
<evidence type="ECO:0000256" key="1">
    <source>
        <dbReference type="ARBA" id="ARBA00009995"/>
    </source>
</evidence>
<dbReference type="PANTHER" id="PTHR48049:SF27">
    <property type="entry name" value="ANTHOCYANIDIN 3-O-GLUCOSYLTRANSFERASE 7-LIKE ISOFORM X1"/>
    <property type="match status" value="1"/>
</dbReference>
<dbReference type="Gene3D" id="3.40.50.2000">
    <property type="entry name" value="Glycogen Phosphorylase B"/>
    <property type="match status" value="2"/>
</dbReference>
<accession>A0A6A1WGR4</accession>
<comment type="similarity">
    <text evidence="1 4">Belongs to the UDP-glycosyltransferase family.</text>
</comment>
<dbReference type="Pfam" id="PF00201">
    <property type="entry name" value="UDPGT"/>
    <property type="match status" value="1"/>
</dbReference>
<dbReference type="OrthoDB" id="5835829at2759"/>
<evidence type="ECO:0000256" key="3">
    <source>
        <dbReference type="ARBA" id="ARBA00022679"/>
    </source>
</evidence>
<protein>
    <recommendedName>
        <fullName evidence="5">Glycosyltransferase</fullName>
        <ecNumber evidence="5">2.4.1.-</ecNumber>
    </recommendedName>
</protein>
<keyword evidence="3 4" id="KW-0808">Transferase</keyword>
<dbReference type="PROSITE" id="PS00375">
    <property type="entry name" value="UDPGT"/>
    <property type="match status" value="1"/>
</dbReference>
<dbReference type="EMBL" id="RXIC02000020">
    <property type="protein sequence ID" value="KAB1224455.1"/>
    <property type="molecule type" value="Genomic_DNA"/>
</dbReference>
<organism evidence="6 7">
    <name type="scientific">Morella rubra</name>
    <name type="common">Chinese bayberry</name>
    <dbReference type="NCBI Taxonomy" id="262757"/>
    <lineage>
        <taxon>Eukaryota</taxon>
        <taxon>Viridiplantae</taxon>
        <taxon>Streptophyta</taxon>
        <taxon>Embryophyta</taxon>
        <taxon>Tracheophyta</taxon>
        <taxon>Spermatophyta</taxon>
        <taxon>Magnoliopsida</taxon>
        <taxon>eudicotyledons</taxon>
        <taxon>Gunneridae</taxon>
        <taxon>Pentapetalae</taxon>
        <taxon>rosids</taxon>
        <taxon>fabids</taxon>
        <taxon>Fagales</taxon>
        <taxon>Myricaceae</taxon>
        <taxon>Morella</taxon>
    </lineage>
</organism>
<keyword evidence="2 4" id="KW-0328">Glycosyltransferase</keyword>
<dbReference type="PANTHER" id="PTHR48049">
    <property type="entry name" value="GLYCOSYLTRANSFERASE"/>
    <property type="match status" value="1"/>
</dbReference>
<keyword evidence="7" id="KW-1185">Reference proteome</keyword>
<evidence type="ECO:0000313" key="7">
    <source>
        <dbReference type="Proteomes" id="UP000516437"/>
    </source>
</evidence>
<dbReference type="InterPro" id="IPR035595">
    <property type="entry name" value="UDP_glycos_trans_CS"/>
</dbReference>
<evidence type="ECO:0000256" key="4">
    <source>
        <dbReference type="RuleBase" id="RU003718"/>
    </source>
</evidence>
<evidence type="ECO:0000313" key="6">
    <source>
        <dbReference type="EMBL" id="KAB1224455.1"/>
    </source>
</evidence>
<dbReference type="EC" id="2.4.1.-" evidence="5"/>
<comment type="caution">
    <text evidence="6">The sequence shown here is derived from an EMBL/GenBank/DDBJ whole genome shotgun (WGS) entry which is preliminary data.</text>
</comment>
<proteinExistence type="inferred from homology"/>
<dbReference type="InterPro" id="IPR050481">
    <property type="entry name" value="UDP-glycosyltransf_plant"/>
</dbReference>
<dbReference type="FunFam" id="3.40.50.2000:FF:000056">
    <property type="entry name" value="Glycosyltransferase"/>
    <property type="match status" value="1"/>
</dbReference>
<name>A0A6A1WGR4_9ROSI</name>
<sequence>MAQSSPDQHVAVLAFPFGCHPWPLLNLACRLACAAPKVRFSFFNTPKSNLKLFSTSHAESPQNLTPYVVADGVPQGHVLTPGNPLEELDLFLKAAPESFRKGMDMAVAKTGRKISCLLTDAFLVFACEMARDMHIKWVPFWVPAPYYLSAHRYTDLIHDTYSNACGGGEDGINIDGNSILRKPEAQKSGIEPADKALEFVPGLSKMRFRDLPQEVLLGDSSSSLFSSTLYRIGGVLPQATAVIMNSFQELNPATLTDDLKSKFQDLLYVGFLTLTLPFPPLPPSHSDATGCLPWLDNQKPTSVAYISFGTVAAVPPDHEFFALAEALQESHVPFLWSLRDNFKEILPTGFLQRTRTQGKIVPWAPQTHVLAHRAVGVHVTHCGYNSVFESIVGEVPMICRPILGDNMFNARMVEDDWGIGVGVEGGVFTKNGMLKSLKVVLGQGKRMPQETRDTKDFVLKAVLGHEQGKRPMREKIKDIKDRVVKAAGPNGIAFKDFKTLVGVISK</sequence>
<dbReference type="GO" id="GO:0035251">
    <property type="term" value="F:UDP-glucosyltransferase activity"/>
    <property type="evidence" value="ECO:0007669"/>
    <property type="project" value="InterPro"/>
</dbReference>
<gene>
    <name evidence="6" type="ORF">CJ030_MR2G016344</name>
</gene>
<reference evidence="6 7" key="1">
    <citation type="journal article" date="2019" name="Plant Biotechnol. J.">
        <title>The red bayberry genome and genetic basis of sex determination.</title>
        <authorList>
            <person name="Jia H.M."/>
            <person name="Jia H.J."/>
            <person name="Cai Q.L."/>
            <person name="Wang Y."/>
            <person name="Zhao H.B."/>
            <person name="Yang W.F."/>
            <person name="Wang G.Y."/>
            <person name="Li Y.H."/>
            <person name="Zhan D.L."/>
            <person name="Shen Y.T."/>
            <person name="Niu Q.F."/>
            <person name="Chang L."/>
            <person name="Qiu J."/>
            <person name="Zhao L."/>
            <person name="Xie H.B."/>
            <person name="Fu W.Y."/>
            <person name="Jin J."/>
            <person name="Li X.W."/>
            <person name="Jiao Y."/>
            <person name="Zhou C.C."/>
            <person name="Tu T."/>
            <person name="Chai C.Y."/>
            <person name="Gao J.L."/>
            <person name="Fan L.J."/>
            <person name="van de Weg E."/>
            <person name="Wang J.Y."/>
            <person name="Gao Z.S."/>
        </authorList>
    </citation>
    <scope>NUCLEOTIDE SEQUENCE [LARGE SCALE GENOMIC DNA]</scope>
    <source>
        <tissue evidence="6">Leaves</tissue>
    </source>
</reference>
<dbReference type="Proteomes" id="UP000516437">
    <property type="component" value="Chromosome 2"/>
</dbReference>
<evidence type="ECO:0000256" key="2">
    <source>
        <dbReference type="ARBA" id="ARBA00022676"/>
    </source>
</evidence>
<dbReference type="SUPFAM" id="SSF53756">
    <property type="entry name" value="UDP-Glycosyltransferase/glycogen phosphorylase"/>
    <property type="match status" value="1"/>
</dbReference>
<dbReference type="FunFam" id="3.40.50.2000:FF:000129">
    <property type="entry name" value="Glycosyltransferase"/>
    <property type="match status" value="1"/>
</dbReference>
<dbReference type="CDD" id="cd03784">
    <property type="entry name" value="GT1_Gtf-like"/>
    <property type="match status" value="1"/>
</dbReference>
<evidence type="ECO:0000256" key="5">
    <source>
        <dbReference type="RuleBase" id="RU362057"/>
    </source>
</evidence>
<dbReference type="AlphaFoldDB" id="A0A6A1WGR4"/>